<dbReference type="AlphaFoldDB" id="A0A840YPU3"/>
<dbReference type="Proteomes" id="UP000527143">
    <property type="component" value="Unassembled WGS sequence"/>
</dbReference>
<gene>
    <name evidence="3" type="ORF">FHT02_001340</name>
</gene>
<organism evidence="3 4">
    <name type="scientific">Sphingomonas xinjiangensis</name>
    <dbReference type="NCBI Taxonomy" id="643568"/>
    <lineage>
        <taxon>Bacteria</taxon>
        <taxon>Pseudomonadati</taxon>
        <taxon>Pseudomonadota</taxon>
        <taxon>Alphaproteobacteria</taxon>
        <taxon>Sphingomonadales</taxon>
        <taxon>Sphingomonadaceae</taxon>
        <taxon>Sphingomonas</taxon>
    </lineage>
</organism>
<proteinExistence type="predicted"/>
<dbReference type="SUPFAM" id="SSF56935">
    <property type="entry name" value="Porins"/>
    <property type="match status" value="1"/>
</dbReference>
<protein>
    <submittedName>
        <fullName evidence="3">Uncharacterized protein</fullName>
    </submittedName>
</protein>
<reference evidence="3 4" key="1">
    <citation type="submission" date="2020-08" db="EMBL/GenBank/DDBJ databases">
        <title>Genomic Encyclopedia of Type Strains, Phase IV (KMG-IV): sequencing the most valuable type-strain genomes for metagenomic binning, comparative biology and taxonomic classification.</title>
        <authorList>
            <person name="Goeker M."/>
        </authorList>
    </citation>
    <scope>NUCLEOTIDE SEQUENCE [LARGE SCALE GENOMIC DNA]</scope>
    <source>
        <strain evidence="3 4">DSM 26736</strain>
    </source>
</reference>
<evidence type="ECO:0000256" key="1">
    <source>
        <dbReference type="SAM" id="MobiDB-lite"/>
    </source>
</evidence>
<name>A0A840YPU3_9SPHN</name>
<feature type="compositionally biased region" description="Low complexity" evidence="1">
    <location>
        <begin position="25"/>
        <end position="34"/>
    </location>
</feature>
<keyword evidence="4" id="KW-1185">Reference proteome</keyword>
<evidence type="ECO:0000313" key="3">
    <source>
        <dbReference type="EMBL" id="MBB5710112.1"/>
    </source>
</evidence>
<feature type="signal peptide" evidence="2">
    <location>
        <begin position="1"/>
        <end position="18"/>
    </location>
</feature>
<keyword evidence="2" id="KW-0732">Signal</keyword>
<feature type="region of interest" description="Disordered" evidence="1">
    <location>
        <begin position="19"/>
        <end position="64"/>
    </location>
</feature>
<sequence>MRASLIALALLTPLPALAQEHGGHASPAPEAEAPPVDHGGMDHGATPPHTIDGGTTDHSTVGHGSMDHGAMKQDGTMAGGGMVPRVTPGTGTSLLPGAEGGMRGVHLTHGGDWMVMAHGDVMLAYTDQGGPRGDDAVYSGSMAMLMAQRDYASGARLRFTGMWSLDPINGQRGYPNLFATGETAHGAPLVDRQHPHDFWMELSARADVPLGGGVTGFLYGGPVAEPALGPSAFVHRRSARYLPLSPISHHWFDSTHVTFGVVTAGLAARGVQLEASAFKGREPDEERWGFDTPKLDSWSVRASFTPSPNWAFQVSYGRLEQPEAMHAGEDERRTTASAHYAKGGFSAMAAFSAKDRVPGQVLTAWLGEANWNLDRHHSLFGRVENVGNDELFPDHDDPLHDTKFRVTRFEGGYAYRIPLGRAELALGGSLAAYAKPAALDAAYGDRPLSYTLFARFAVGQ</sequence>
<dbReference type="EMBL" id="JACIJF010000003">
    <property type="protein sequence ID" value="MBB5710112.1"/>
    <property type="molecule type" value="Genomic_DNA"/>
</dbReference>
<accession>A0A840YPU3</accession>
<feature type="chain" id="PRO_5032648146" evidence="2">
    <location>
        <begin position="19"/>
        <end position="460"/>
    </location>
</feature>
<comment type="caution">
    <text evidence="3">The sequence shown here is derived from an EMBL/GenBank/DDBJ whole genome shotgun (WGS) entry which is preliminary data.</text>
</comment>
<evidence type="ECO:0000256" key="2">
    <source>
        <dbReference type="SAM" id="SignalP"/>
    </source>
</evidence>
<dbReference type="RefSeq" id="WP_246352231.1">
    <property type="nucleotide sequence ID" value="NZ_JACIJF010000003.1"/>
</dbReference>
<evidence type="ECO:0000313" key="4">
    <source>
        <dbReference type="Proteomes" id="UP000527143"/>
    </source>
</evidence>